<feature type="region of interest" description="Disordered" evidence="1">
    <location>
        <begin position="182"/>
        <end position="214"/>
    </location>
</feature>
<comment type="caution">
    <text evidence="2">The sequence shown here is derived from an EMBL/GenBank/DDBJ whole genome shotgun (WGS) entry which is preliminary data.</text>
</comment>
<proteinExistence type="predicted"/>
<keyword evidence="3" id="KW-1185">Reference proteome</keyword>
<dbReference type="Proteomes" id="UP001345827">
    <property type="component" value="Unassembled WGS sequence"/>
</dbReference>
<dbReference type="AlphaFoldDB" id="A0AAV9PZ70"/>
<accession>A0AAV9PZ70</accession>
<organism evidence="2 3">
    <name type="scientific">Vermiconidia calcicola</name>
    <dbReference type="NCBI Taxonomy" id="1690605"/>
    <lineage>
        <taxon>Eukaryota</taxon>
        <taxon>Fungi</taxon>
        <taxon>Dikarya</taxon>
        <taxon>Ascomycota</taxon>
        <taxon>Pezizomycotina</taxon>
        <taxon>Dothideomycetes</taxon>
        <taxon>Dothideomycetidae</taxon>
        <taxon>Mycosphaerellales</taxon>
        <taxon>Extremaceae</taxon>
        <taxon>Vermiconidia</taxon>
    </lineage>
</organism>
<evidence type="ECO:0000256" key="1">
    <source>
        <dbReference type="SAM" id="MobiDB-lite"/>
    </source>
</evidence>
<evidence type="ECO:0000313" key="2">
    <source>
        <dbReference type="EMBL" id="KAK5529790.1"/>
    </source>
</evidence>
<feature type="compositionally biased region" description="Low complexity" evidence="1">
    <location>
        <begin position="182"/>
        <end position="198"/>
    </location>
</feature>
<feature type="region of interest" description="Disordered" evidence="1">
    <location>
        <begin position="1"/>
        <end position="26"/>
    </location>
</feature>
<evidence type="ECO:0000313" key="3">
    <source>
        <dbReference type="Proteomes" id="UP001345827"/>
    </source>
</evidence>
<feature type="compositionally biased region" description="Low complexity" evidence="1">
    <location>
        <begin position="7"/>
        <end position="16"/>
    </location>
</feature>
<reference evidence="2 3" key="1">
    <citation type="submission" date="2023-06" db="EMBL/GenBank/DDBJ databases">
        <title>Black Yeasts Isolated from many extreme environments.</title>
        <authorList>
            <person name="Coleine C."/>
            <person name="Stajich J.E."/>
            <person name="Selbmann L."/>
        </authorList>
    </citation>
    <scope>NUCLEOTIDE SEQUENCE [LARGE SCALE GENOMIC DNA]</scope>
    <source>
        <strain evidence="2 3">CCFEE 5887</strain>
    </source>
</reference>
<name>A0AAV9PZ70_9PEZI</name>
<gene>
    <name evidence="2" type="ORF">LTR25_009569</name>
</gene>
<protein>
    <submittedName>
        <fullName evidence="2">Uncharacterized protein</fullName>
    </submittedName>
</protein>
<dbReference type="EMBL" id="JAXLQG010000021">
    <property type="protein sequence ID" value="KAK5529790.1"/>
    <property type="molecule type" value="Genomic_DNA"/>
</dbReference>
<sequence>MQEISSDRQSTSTSTSGEERLTRTVPDTSAGELKLKQSLLILCSLTAVSSVHYKIGDPRTLEDLLEREEDAWLPRVGTEDYKGLLSDAPTDQIISWSGCASAFESAFPFSFPEDDHHRPSDGQQINIDIAELRDQLRHYLEEMSRIQVVDNDDDDCLQRTGTGTVTAEAGAAAAAAAAAAAGPETGAETGPETGAETGLVRRRGRCSSSSDRPQSRLNWKMSLWLVLFSCAVIPPIEAGGQLSSALWDTERLDLPQLAKFLSTSPLFRGPITAMELEDWIGKLKGLFCGGQGH</sequence>